<dbReference type="PANTHER" id="PTHR16083">
    <property type="entry name" value="LEUCINE RICH REPEAT CONTAINING PROTEIN"/>
    <property type="match status" value="1"/>
</dbReference>
<gene>
    <name evidence="2" type="ORF">G2W53_028096</name>
</gene>
<accession>A0A834T5D6</accession>
<organism evidence="2 3">
    <name type="scientific">Senna tora</name>
    <dbReference type="NCBI Taxonomy" id="362788"/>
    <lineage>
        <taxon>Eukaryota</taxon>
        <taxon>Viridiplantae</taxon>
        <taxon>Streptophyta</taxon>
        <taxon>Embryophyta</taxon>
        <taxon>Tracheophyta</taxon>
        <taxon>Spermatophyta</taxon>
        <taxon>Magnoliopsida</taxon>
        <taxon>eudicotyledons</taxon>
        <taxon>Gunneridae</taxon>
        <taxon>Pentapetalae</taxon>
        <taxon>rosids</taxon>
        <taxon>fabids</taxon>
        <taxon>Fabales</taxon>
        <taxon>Fabaceae</taxon>
        <taxon>Caesalpinioideae</taxon>
        <taxon>Cassia clade</taxon>
        <taxon>Senna</taxon>
    </lineage>
</organism>
<reference evidence="2" key="1">
    <citation type="submission" date="2020-09" db="EMBL/GenBank/DDBJ databases">
        <title>Genome-Enabled Discovery of Anthraquinone Biosynthesis in Senna tora.</title>
        <authorList>
            <person name="Kang S.-H."/>
            <person name="Pandey R.P."/>
            <person name="Lee C.-M."/>
            <person name="Sim J.-S."/>
            <person name="Jeong J.-T."/>
            <person name="Choi B.-S."/>
            <person name="Jung M."/>
            <person name="Ginzburg D."/>
            <person name="Zhao K."/>
            <person name="Won S.Y."/>
            <person name="Oh T.-J."/>
            <person name="Yu Y."/>
            <person name="Kim N.-H."/>
            <person name="Lee O.R."/>
            <person name="Lee T.-H."/>
            <person name="Bashyal P."/>
            <person name="Kim T.-S."/>
            <person name="Lee W.-H."/>
            <person name="Kawkins C."/>
            <person name="Kim C.-K."/>
            <person name="Kim J.S."/>
            <person name="Ahn B.O."/>
            <person name="Rhee S.Y."/>
            <person name="Sohng J.K."/>
        </authorList>
    </citation>
    <scope>NUCLEOTIDE SEQUENCE</scope>
    <source>
        <tissue evidence="2">Leaf</tissue>
    </source>
</reference>
<name>A0A834T5D6_9FABA</name>
<sequence length="242" mass="27650">MTSLDLQGTAIKDLPSSIGKMHKLKDFKLRTAVERLPASIKHLPSLKSLYVSDCRSLRCLPELPSSIEEVKAVNCSSLEIVHFTSLRPKMACAQFQNCVKLDVHSIKAMLAKFEASASVMEDEEETLSSNHDYSENSIFRLFPFGLSQLFESNNYYIYVFSSLLNILSRPYGIFFGASHVIKFFNLVFFFSHLLELILELLLVRGFFGFPVRRLQLLNSFAFCRSVLEVLFQVILVIRDFLL</sequence>
<dbReference type="InterPro" id="IPR032675">
    <property type="entry name" value="LRR_dom_sf"/>
</dbReference>
<evidence type="ECO:0000313" key="3">
    <source>
        <dbReference type="Proteomes" id="UP000634136"/>
    </source>
</evidence>
<dbReference type="AlphaFoldDB" id="A0A834T5D6"/>
<keyword evidence="1" id="KW-1133">Transmembrane helix</keyword>
<comment type="caution">
    <text evidence="2">The sequence shown here is derived from an EMBL/GenBank/DDBJ whole genome shotgun (WGS) entry which is preliminary data.</text>
</comment>
<proteinExistence type="predicted"/>
<feature type="transmembrane region" description="Helical" evidence="1">
    <location>
        <begin position="155"/>
        <end position="177"/>
    </location>
</feature>
<feature type="transmembrane region" description="Helical" evidence="1">
    <location>
        <begin position="183"/>
        <end position="203"/>
    </location>
</feature>
<dbReference type="Gene3D" id="3.80.10.10">
    <property type="entry name" value="Ribonuclease Inhibitor"/>
    <property type="match status" value="1"/>
</dbReference>
<dbReference type="Proteomes" id="UP000634136">
    <property type="component" value="Unassembled WGS sequence"/>
</dbReference>
<dbReference type="SUPFAM" id="SSF52058">
    <property type="entry name" value="L domain-like"/>
    <property type="match status" value="1"/>
</dbReference>
<dbReference type="EMBL" id="JAAIUW010000009">
    <property type="protein sequence ID" value="KAF7814127.1"/>
    <property type="molecule type" value="Genomic_DNA"/>
</dbReference>
<protein>
    <submittedName>
        <fullName evidence="2">Disease resistance protein RML1A</fullName>
    </submittedName>
</protein>
<keyword evidence="1" id="KW-0812">Transmembrane</keyword>
<dbReference type="PANTHER" id="PTHR16083:SF83">
    <property type="entry name" value="LEUCINE-RICH REPEAT-CONTAINING PROTEIN 40"/>
    <property type="match status" value="1"/>
</dbReference>
<keyword evidence="1" id="KW-0472">Membrane</keyword>
<evidence type="ECO:0000313" key="2">
    <source>
        <dbReference type="EMBL" id="KAF7814127.1"/>
    </source>
</evidence>
<evidence type="ECO:0000256" key="1">
    <source>
        <dbReference type="SAM" id="Phobius"/>
    </source>
</evidence>
<dbReference type="OrthoDB" id="1397799at2759"/>
<keyword evidence="3" id="KW-1185">Reference proteome</keyword>
<feature type="transmembrane region" description="Helical" evidence="1">
    <location>
        <begin position="215"/>
        <end position="237"/>
    </location>
</feature>